<dbReference type="InterPro" id="IPR032675">
    <property type="entry name" value="LRR_dom_sf"/>
</dbReference>
<sequence length="178" mass="19668">MFLKLKKLTGLSDKNLDCMKVAVDVNKLTYKQASTDLSIQQFRLSDNYTYSMTMTKAWRGCSIRSLQPLCHDSESSALLQFKQSFLTDEHASYDPSAYSKVSMWKSHGEGSNCCSWDGLSVTGRLVMLSAFSLPVVISMVPSTPAAASSVLFIFKGLTSLTIISITLRSHVELVSFRG</sequence>
<evidence type="ECO:0000259" key="3">
    <source>
        <dbReference type="Pfam" id="PF08263"/>
    </source>
</evidence>
<reference evidence="4 5" key="1">
    <citation type="journal article" date="2023" name="Hortic Res">
        <title>The complete reference genome for grapevine (Vitis vinifera L.) genetics and breeding.</title>
        <authorList>
            <person name="Shi X."/>
            <person name="Cao S."/>
            <person name="Wang X."/>
            <person name="Huang S."/>
            <person name="Wang Y."/>
            <person name="Liu Z."/>
            <person name="Liu W."/>
            <person name="Leng X."/>
            <person name="Peng Y."/>
            <person name="Wang N."/>
            <person name="Wang Y."/>
            <person name="Ma Z."/>
            <person name="Xu X."/>
            <person name="Zhang F."/>
            <person name="Xue H."/>
            <person name="Zhong H."/>
            <person name="Wang Y."/>
            <person name="Zhang K."/>
            <person name="Velt A."/>
            <person name="Avia K."/>
            <person name="Holtgrawe D."/>
            <person name="Grimplet J."/>
            <person name="Matus J.T."/>
            <person name="Ware D."/>
            <person name="Wu X."/>
            <person name="Wang H."/>
            <person name="Liu C."/>
            <person name="Fang Y."/>
            <person name="Rustenholz C."/>
            <person name="Cheng Z."/>
            <person name="Xiao H."/>
            <person name="Zhou Y."/>
        </authorList>
    </citation>
    <scope>NUCLEOTIDE SEQUENCE [LARGE SCALE GENOMIC DNA]</scope>
    <source>
        <strain evidence="5">cv. Pinot noir / PN40024</strain>
        <tissue evidence="4">Leaf</tissue>
    </source>
</reference>
<keyword evidence="5" id="KW-1185">Reference proteome</keyword>
<organism evidence="4 5">
    <name type="scientific">Vitis vinifera</name>
    <name type="common">Grape</name>
    <dbReference type="NCBI Taxonomy" id="29760"/>
    <lineage>
        <taxon>Eukaryota</taxon>
        <taxon>Viridiplantae</taxon>
        <taxon>Streptophyta</taxon>
        <taxon>Embryophyta</taxon>
        <taxon>Tracheophyta</taxon>
        <taxon>Spermatophyta</taxon>
        <taxon>Magnoliopsida</taxon>
        <taxon>eudicotyledons</taxon>
        <taxon>Gunneridae</taxon>
        <taxon>Pentapetalae</taxon>
        <taxon>rosids</taxon>
        <taxon>Vitales</taxon>
        <taxon>Vitaceae</taxon>
        <taxon>Viteae</taxon>
        <taxon>Vitis</taxon>
    </lineage>
</organism>
<dbReference type="Pfam" id="PF08263">
    <property type="entry name" value="LRRNT_2"/>
    <property type="match status" value="1"/>
</dbReference>
<dbReference type="Gene3D" id="3.80.10.10">
    <property type="entry name" value="Ribonuclease Inhibitor"/>
    <property type="match status" value="1"/>
</dbReference>
<dbReference type="EMBL" id="CP126659">
    <property type="protein sequence ID" value="WJZ99706.1"/>
    <property type="molecule type" value="Genomic_DNA"/>
</dbReference>
<evidence type="ECO:0000256" key="1">
    <source>
        <dbReference type="ARBA" id="ARBA00022614"/>
    </source>
</evidence>
<feature type="domain" description="Leucine-rich repeat-containing N-terminal plant-type" evidence="3">
    <location>
        <begin position="71"/>
        <end position="118"/>
    </location>
</feature>
<proteinExistence type="predicted"/>
<accession>A0ABY9CWZ8</accession>
<keyword evidence="1" id="KW-0433">Leucine-rich repeat</keyword>
<protein>
    <recommendedName>
        <fullName evidence="3">Leucine-rich repeat-containing N-terminal plant-type domain-containing protein</fullName>
    </recommendedName>
</protein>
<dbReference type="Proteomes" id="UP001227230">
    <property type="component" value="Chromosome 12"/>
</dbReference>
<dbReference type="InterPro" id="IPR013210">
    <property type="entry name" value="LRR_N_plant-typ"/>
</dbReference>
<keyword evidence="2" id="KW-0677">Repeat</keyword>
<evidence type="ECO:0000313" key="4">
    <source>
        <dbReference type="EMBL" id="WJZ99706.1"/>
    </source>
</evidence>
<name>A0ABY9CWZ8_VITVI</name>
<gene>
    <name evidence="4" type="ORF">VitviT2T_018126</name>
</gene>
<evidence type="ECO:0000256" key="2">
    <source>
        <dbReference type="ARBA" id="ARBA00022737"/>
    </source>
</evidence>
<evidence type="ECO:0000313" key="5">
    <source>
        <dbReference type="Proteomes" id="UP001227230"/>
    </source>
</evidence>